<evidence type="ECO:0000259" key="21">
    <source>
        <dbReference type="PROSITE" id="PS50103"/>
    </source>
</evidence>
<feature type="domain" description="C3H1-type" evidence="21">
    <location>
        <begin position="99"/>
        <end position="127"/>
    </location>
</feature>
<feature type="zinc finger region" description="C3H1-type" evidence="20">
    <location>
        <begin position="137"/>
        <end position="166"/>
    </location>
</feature>
<dbReference type="PANTHER" id="PTHR12547">
    <property type="entry name" value="CCCH ZINC FINGER/TIS11-RELATED"/>
    <property type="match status" value="1"/>
</dbReference>
<evidence type="ECO:0000256" key="13">
    <source>
        <dbReference type="ARBA" id="ARBA00022843"/>
    </source>
</evidence>
<dbReference type="EMBL" id="JASJQH010000905">
    <property type="protein sequence ID" value="KAK9762580.1"/>
    <property type="molecule type" value="Genomic_DNA"/>
</dbReference>
<keyword evidence="9 20" id="KW-0863">Zinc-finger</keyword>
<evidence type="ECO:0000256" key="16">
    <source>
        <dbReference type="ARBA" id="ARBA00023274"/>
    </source>
</evidence>
<dbReference type="Proteomes" id="UP001479436">
    <property type="component" value="Unassembled WGS sequence"/>
</dbReference>
<keyword evidence="10" id="KW-0509">mRNA transport</keyword>
<keyword evidence="15" id="KW-0539">Nucleus</keyword>
<keyword evidence="8" id="KW-0677">Repeat</keyword>
<evidence type="ECO:0000256" key="5">
    <source>
        <dbReference type="ARBA" id="ARBA00022490"/>
    </source>
</evidence>
<keyword evidence="11 20" id="KW-0862">Zinc</keyword>
<dbReference type="InterPro" id="IPR036855">
    <property type="entry name" value="Znf_CCCH_sf"/>
</dbReference>
<evidence type="ECO:0000313" key="22">
    <source>
        <dbReference type="EMBL" id="KAK9762580.1"/>
    </source>
</evidence>
<keyword evidence="23" id="KW-1185">Reference proteome</keyword>
<evidence type="ECO:0000256" key="17">
    <source>
        <dbReference type="ARBA" id="ARBA00040871"/>
    </source>
</evidence>
<comment type="caution">
    <text evidence="22">The sequence shown here is derived from an EMBL/GenBank/DDBJ whole genome shotgun (WGS) entry which is preliminary data.</text>
</comment>
<dbReference type="InterPro" id="IPR045877">
    <property type="entry name" value="ZFP36-like"/>
</dbReference>
<keyword evidence="13" id="KW-0832">Ubl conjugation</keyword>
<evidence type="ECO:0000256" key="18">
    <source>
        <dbReference type="ARBA" id="ARBA00042855"/>
    </source>
</evidence>
<evidence type="ECO:0000256" key="1">
    <source>
        <dbReference type="ARBA" id="ARBA00004123"/>
    </source>
</evidence>
<reference evidence="22 23" key="1">
    <citation type="submission" date="2023-04" db="EMBL/GenBank/DDBJ databases">
        <title>Genome of Basidiobolus ranarum AG-B5.</title>
        <authorList>
            <person name="Stajich J.E."/>
            <person name="Carter-House D."/>
            <person name="Gryganskyi A."/>
        </authorList>
    </citation>
    <scope>NUCLEOTIDE SEQUENCE [LARGE SCALE GENOMIC DNA]</scope>
    <source>
        <strain evidence="22 23">AG-B5</strain>
    </source>
</reference>
<dbReference type="SMART" id="SM00356">
    <property type="entry name" value="ZnF_C3H1"/>
    <property type="match status" value="2"/>
</dbReference>
<evidence type="ECO:0000313" key="23">
    <source>
        <dbReference type="Proteomes" id="UP001479436"/>
    </source>
</evidence>
<dbReference type="PANTHER" id="PTHR12547:SF58">
    <property type="entry name" value="MRNA DECAY ACTIVATOR PROTEIN ZFP36"/>
    <property type="match status" value="1"/>
</dbReference>
<proteinExistence type="predicted"/>
<evidence type="ECO:0000256" key="15">
    <source>
        <dbReference type="ARBA" id="ARBA00023242"/>
    </source>
</evidence>
<evidence type="ECO:0000256" key="4">
    <source>
        <dbReference type="ARBA" id="ARBA00022448"/>
    </source>
</evidence>
<keyword evidence="16" id="KW-0687">Ribonucleoprotein</keyword>
<keyword evidence="7 20" id="KW-0479">Metal-binding</keyword>
<keyword evidence="5" id="KW-0963">Cytoplasm</keyword>
<feature type="zinc finger region" description="C3H1-type" evidence="20">
    <location>
        <begin position="99"/>
        <end position="127"/>
    </location>
</feature>
<organism evidence="22 23">
    <name type="scientific">Basidiobolus ranarum</name>
    <dbReference type="NCBI Taxonomy" id="34480"/>
    <lineage>
        <taxon>Eukaryota</taxon>
        <taxon>Fungi</taxon>
        <taxon>Fungi incertae sedis</taxon>
        <taxon>Zoopagomycota</taxon>
        <taxon>Entomophthoromycotina</taxon>
        <taxon>Basidiobolomycetes</taxon>
        <taxon>Basidiobolales</taxon>
        <taxon>Basidiobolaceae</taxon>
        <taxon>Basidiobolus</taxon>
    </lineage>
</organism>
<accession>A0ABR2WM63</accession>
<evidence type="ECO:0000256" key="8">
    <source>
        <dbReference type="ARBA" id="ARBA00022737"/>
    </source>
</evidence>
<keyword evidence="6" id="KW-0597">Phosphoprotein</keyword>
<sequence length="207" mass="23311">MFRSVNDSVYSNTPNTYTLFGGPGVFIPSNNAFDVRAIWWNAKVPSLSHTRTNSSSSTLSNLSNTVGASTSEHQILSPSLHECNNTSAGANVNIKNILLYKTELCQTFQEVGECRYGVKCQFAHGLHQLRRIHKHPKHKTKMCRTFWELGRCPYGKRCCFIHHGTAIPAEIGRVSPEGFQIPFEATDKYFPITQVMPNHSYGQYMSH</sequence>
<evidence type="ECO:0000256" key="14">
    <source>
        <dbReference type="ARBA" id="ARBA00023125"/>
    </source>
</evidence>
<evidence type="ECO:0000256" key="7">
    <source>
        <dbReference type="ARBA" id="ARBA00022723"/>
    </source>
</evidence>
<protein>
    <recommendedName>
        <fullName evidence="17">mRNA decay activator protein ZFP36</fullName>
    </recommendedName>
    <alternativeName>
        <fullName evidence="19">Tristetraprolin</fullName>
    </alternativeName>
    <alternativeName>
        <fullName evidence="18">Zinc finger protein 36</fullName>
    </alternativeName>
</protein>
<dbReference type="SUPFAM" id="SSF90229">
    <property type="entry name" value="CCCH zinc finger"/>
    <property type="match status" value="2"/>
</dbReference>
<comment type="subcellular location">
    <subcellularLocation>
        <location evidence="2">Cytoplasm</location>
        <location evidence="2">P-body</location>
    </subcellularLocation>
    <subcellularLocation>
        <location evidence="3">Cytoplasmic granule</location>
    </subcellularLocation>
    <subcellularLocation>
        <location evidence="1">Nucleus</location>
    </subcellularLocation>
</comment>
<dbReference type="Pfam" id="PF00642">
    <property type="entry name" value="zf-CCCH"/>
    <property type="match status" value="2"/>
</dbReference>
<evidence type="ECO:0000256" key="6">
    <source>
        <dbReference type="ARBA" id="ARBA00022553"/>
    </source>
</evidence>
<gene>
    <name evidence="22" type="ORF">K7432_011553</name>
</gene>
<evidence type="ECO:0000256" key="20">
    <source>
        <dbReference type="PROSITE-ProRule" id="PRU00723"/>
    </source>
</evidence>
<evidence type="ECO:0000256" key="10">
    <source>
        <dbReference type="ARBA" id="ARBA00022816"/>
    </source>
</evidence>
<evidence type="ECO:0000256" key="3">
    <source>
        <dbReference type="ARBA" id="ARBA00004463"/>
    </source>
</evidence>
<keyword evidence="12" id="KW-0271">Exosome</keyword>
<evidence type="ECO:0000256" key="12">
    <source>
        <dbReference type="ARBA" id="ARBA00022835"/>
    </source>
</evidence>
<keyword evidence="4" id="KW-0813">Transport</keyword>
<evidence type="ECO:0000256" key="9">
    <source>
        <dbReference type="ARBA" id="ARBA00022771"/>
    </source>
</evidence>
<keyword evidence="14" id="KW-0238">DNA-binding</keyword>
<evidence type="ECO:0000256" key="11">
    <source>
        <dbReference type="ARBA" id="ARBA00022833"/>
    </source>
</evidence>
<dbReference type="PROSITE" id="PS50103">
    <property type="entry name" value="ZF_C3H1"/>
    <property type="match status" value="2"/>
</dbReference>
<dbReference type="Gene3D" id="4.10.1000.10">
    <property type="entry name" value="Zinc finger, CCCH-type"/>
    <property type="match status" value="2"/>
</dbReference>
<evidence type="ECO:0000256" key="19">
    <source>
        <dbReference type="ARBA" id="ARBA00043255"/>
    </source>
</evidence>
<dbReference type="InterPro" id="IPR000571">
    <property type="entry name" value="Znf_CCCH"/>
</dbReference>
<name>A0ABR2WM63_9FUNG</name>
<feature type="domain" description="C3H1-type" evidence="21">
    <location>
        <begin position="137"/>
        <end position="166"/>
    </location>
</feature>
<evidence type="ECO:0000256" key="2">
    <source>
        <dbReference type="ARBA" id="ARBA00004201"/>
    </source>
</evidence>